<proteinExistence type="predicted"/>
<reference evidence="2" key="1">
    <citation type="submission" date="2017-05" db="UniProtKB">
        <authorList>
            <consortium name="EnsemblMetazoa"/>
        </authorList>
    </citation>
    <scope>IDENTIFICATION</scope>
</reference>
<protein>
    <submittedName>
        <fullName evidence="2">Uncharacterized protein</fullName>
    </submittedName>
</protein>
<dbReference type="InParanoid" id="A0A1X7TLF0"/>
<organism evidence="2">
    <name type="scientific">Amphimedon queenslandica</name>
    <name type="common">Sponge</name>
    <dbReference type="NCBI Taxonomy" id="400682"/>
    <lineage>
        <taxon>Eukaryota</taxon>
        <taxon>Metazoa</taxon>
        <taxon>Porifera</taxon>
        <taxon>Demospongiae</taxon>
        <taxon>Heteroscleromorpha</taxon>
        <taxon>Haplosclerida</taxon>
        <taxon>Niphatidae</taxon>
        <taxon>Amphimedon</taxon>
    </lineage>
</organism>
<dbReference type="EnsemblMetazoa" id="Aqu2.1.15645_001">
    <property type="protein sequence ID" value="Aqu2.1.15645_001"/>
    <property type="gene ID" value="Aqu2.1.15645"/>
</dbReference>
<name>A0A1X7TLF0_AMPQE</name>
<feature type="region of interest" description="Disordered" evidence="1">
    <location>
        <begin position="1"/>
        <end position="32"/>
    </location>
</feature>
<evidence type="ECO:0000256" key="1">
    <source>
        <dbReference type="SAM" id="MobiDB-lite"/>
    </source>
</evidence>
<accession>A0A1X7TLF0</accession>
<dbReference type="AlphaFoldDB" id="A0A1X7TLF0"/>
<sequence>MADEELERANEAPNPIEEDEEYEDYDSSTDDDDDLVTKYWEGLKEGVMSHPASLQLQCLMYIAGHIKIEPPRPYTIKESTGAVLYLPASCMALLPHFFRIRLLCLLPAVDVAKLEGTPVTAGISMDEIWEYIFNERLPLRYMKQIRKDGIPGINTVEELMSKGIECVTWKDAYFNAVFEISQYYCNDQYLQFFKCVACLHDHIIQDLLYGMGTFNSSPSSTDIYQCFKEGFTYSIHGVARCTLGCPRLTPDRYTSMYPDPSNSILCAFYYMSLLDVIKEMVDCNVSLKHLHITNYLFEENYELKSQYLFDYLKKLLTSVEAISIDGRDENEFIRKIYDIIFVQNKCSVKFVSLHDLEFEIALPYLLQCNLKQIELKVGLDDFNSYRVKAKTSSHFLRPPGQQPDQSISHSVMEILQHCQDLEKLSLHIDCCDVHAQLLHSQLTQCVADLLLRPAFKELVFLSSIEVSFDVLLPLLCNFFSSPYPVSMKLSLKCLDIPLYTDPVIVVNHEQEANKALDLTNCSLSHNLSSLLPRNLVLGSLKISGSSYSVGVLSSFASLDSITVKGLSIEDTHSASDEISSSISLLLQIIHGTQDHQLS</sequence>
<feature type="compositionally biased region" description="Acidic residues" evidence="1">
    <location>
        <begin position="16"/>
        <end position="32"/>
    </location>
</feature>
<evidence type="ECO:0000313" key="2">
    <source>
        <dbReference type="EnsemblMetazoa" id="Aqu2.1.15645_001"/>
    </source>
</evidence>